<evidence type="ECO:0000313" key="4">
    <source>
        <dbReference type="EMBL" id="CAF3753912.1"/>
    </source>
</evidence>
<sequence>MTKNRIGRENPVFELDQQPYIINTTNGSILTTKLQSIEEQEEDDEDKNNVDFEKLPDDGHSNGLFILKFRKYIIQIIQKQKTAVVYGLKLIFFIDFPIFFGFAMSDKYGTPAFPIRGNLFRNNSDILVILHFLVFITIAFYVGSTVTRPQNYISLIGIVVLILLGTIGSKYTHRKTVFYSFVIQFLLTAVVIRFEIGFQYFGFLRKEVSKFIHNADARAIFVFGKTFEEHFFVSKITSVIIFLGAVINVLYYLGVMQYVIGQIAWFSQKSLNTTAAESMNAAANIFIGISEAPLMIMPSVPKMTTSELHSVLVGGFATMAGFEMKFF</sequence>
<dbReference type="Pfam" id="PF01773">
    <property type="entry name" value="Nucleos_tra2_N"/>
    <property type="match status" value="1"/>
</dbReference>
<comment type="caution">
    <text evidence="4">The sequence shown here is derived from an EMBL/GenBank/DDBJ whole genome shotgun (WGS) entry which is preliminary data.</text>
</comment>
<dbReference type="GO" id="GO:0005415">
    <property type="term" value="F:nucleoside:sodium symporter activity"/>
    <property type="evidence" value="ECO:0007669"/>
    <property type="project" value="TreeGrafter"/>
</dbReference>
<dbReference type="AlphaFoldDB" id="A0A818YHY9"/>
<name>A0A818YHY9_9BILA</name>
<dbReference type="InterPro" id="IPR011642">
    <property type="entry name" value="Gate_dom"/>
</dbReference>
<keyword evidence="1" id="KW-0472">Membrane</keyword>
<feature type="transmembrane region" description="Helical" evidence="1">
    <location>
        <begin position="239"/>
        <end position="261"/>
    </location>
</feature>
<proteinExistence type="predicted"/>
<gene>
    <name evidence="4" type="ORF">OXD698_LOCUS15618</name>
</gene>
<keyword evidence="1" id="KW-1133">Transmembrane helix</keyword>
<dbReference type="Proteomes" id="UP000663844">
    <property type="component" value="Unassembled WGS sequence"/>
</dbReference>
<feature type="transmembrane region" description="Helical" evidence="1">
    <location>
        <begin position="177"/>
        <end position="196"/>
    </location>
</feature>
<dbReference type="PANTHER" id="PTHR10590">
    <property type="entry name" value="SODIUM/NUCLEOSIDE COTRANSPORTER"/>
    <property type="match status" value="1"/>
</dbReference>
<organism evidence="4 5">
    <name type="scientific">Adineta steineri</name>
    <dbReference type="NCBI Taxonomy" id="433720"/>
    <lineage>
        <taxon>Eukaryota</taxon>
        <taxon>Metazoa</taxon>
        <taxon>Spiralia</taxon>
        <taxon>Gnathifera</taxon>
        <taxon>Rotifera</taxon>
        <taxon>Eurotatoria</taxon>
        <taxon>Bdelloidea</taxon>
        <taxon>Adinetida</taxon>
        <taxon>Adinetidae</taxon>
        <taxon>Adineta</taxon>
    </lineage>
</organism>
<dbReference type="EMBL" id="CAJOAZ010001036">
    <property type="protein sequence ID" value="CAF3753912.1"/>
    <property type="molecule type" value="Genomic_DNA"/>
</dbReference>
<dbReference type="Pfam" id="PF07670">
    <property type="entry name" value="Gate"/>
    <property type="match status" value="1"/>
</dbReference>
<feature type="domain" description="Nucleoside transporter/FeoB GTPase Gate" evidence="3">
    <location>
        <begin position="234"/>
        <end position="321"/>
    </location>
</feature>
<keyword evidence="1" id="KW-0812">Transmembrane</keyword>
<feature type="transmembrane region" description="Helical" evidence="1">
    <location>
        <begin position="152"/>
        <end position="171"/>
    </location>
</feature>
<evidence type="ECO:0000259" key="2">
    <source>
        <dbReference type="Pfam" id="PF01773"/>
    </source>
</evidence>
<evidence type="ECO:0000313" key="5">
    <source>
        <dbReference type="Proteomes" id="UP000663844"/>
    </source>
</evidence>
<reference evidence="4" key="1">
    <citation type="submission" date="2021-02" db="EMBL/GenBank/DDBJ databases">
        <authorList>
            <person name="Nowell W R."/>
        </authorList>
    </citation>
    <scope>NUCLEOTIDE SEQUENCE</scope>
</reference>
<protein>
    <submittedName>
        <fullName evidence="4">Uncharacterized protein</fullName>
    </submittedName>
</protein>
<evidence type="ECO:0000259" key="3">
    <source>
        <dbReference type="Pfam" id="PF07670"/>
    </source>
</evidence>
<dbReference type="PANTHER" id="PTHR10590:SF4">
    <property type="entry name" value="SOLUTE CARRIER FAMILY 28 MEMBER 3"/>
    <property type="match status" value="1"/>
</dbReference>
<accession>A0A818YHY9</accession>
<feature type="transmembrane region" description="Helical" evidence="1">
    <location>
        <begin position="83"/>
        <end position="104"/>
    </location>
</feature>
<evidence type="ECO:0000256" key="1">
    <source>
        <dbReference type="SAM" id="Phobius"/>
    </source>
</evidence>
<feature type="domain" description="Concentrative nucleoside transporter N-terminal" evidence="2">
    <location>
        <begin position="156"/>
        <end position="225"/>
    </location>
</feature>
<feature type="transmembrane region" description="Helical" evidence="1">
    <location>
        <begin position="124"/>
        <end position="143"/>
    </location>
</feature>
<dbReference type="InterPro" id="IPR002668">
    <property type="entry name" value="CNT_N_dom"/>
</dbReference>
<dbReference type="GO" id="GO:0005886">
    <property type="term" value="C:plasma membrane"/>
    <property type="evidence" value="ECO:0007669"/>
    <property type="project" value="TreeGrafter"/>
</dbReference>
<dbReference type="InterPro" id="IPR008276">
    <property type="entry name" value="C_nuclsd_transpt"/>
</dbReference>